<proteinExistence type="predicted"/>
<sequence length="302" mass="34053">MAQPLVSILINNYNYGRYLAEAIDSALNQTYSPVEVIVVDDGSTDDSAAVLATYADRVQVVQKENGGQASAFNCGFAASQGELICFLDADDWFKPDKVARIVEVFTADATVEWCFHPLEMVDVTGKTHVAEIYQGPSGRYDISTKVQQGKLSGHLPFSGTATSALCFRRSLLTAMLPMPEVIRITSDDYLKYVAWGTVPGYVLLDELTAQRIHGDNAYTHRPDKQDLHANIHLLTAYWLRQNFPVLSPFANKLFAAGIHLYQGFQRAKLLDQPLMQQYLQRTSRRERWAIRLRALYYRYKSV</sequence>
<organism evidence="2 3">
    <name type="scientific">Romeriopsis navalis LEGE 11480</name>
    <dbReference type="NCBI Taxonomy" id="2777977"/>
    <lineage>
        <taxon>Bacteria</taxon>
        <taxon>Bacillati</taxon>
        <taxon>Cyanobacteriota</taxon>
        <taxon>Cyanophyceae</taxon>
        <taxon>Leptolyngbyales</taxon>
        <taxon>Leptolyngbyaceae</taxon>
        <taxon>Romeriopsis</taxon>
        <taxon>Romeriopsis navalis</taxon>
    </lineage>
</organism>
<dbReference type="EMBL" id="JADEXQ010000035">
    <property type="protein sequence ID" value="MBE9030420.1"/>
    <property type="molecule type" value="Genomic_DNA"/>
</dbReference>
<keyword evidence="3" id="KW-1185">Reference proteome</keyword>
<comment type="caution">
    <text evidence="2">The sequence shown here is derived from an EMBL/GenBank/DDBJ whole genome shotgun (WGS) entry which is preliminary data.</text>
</comment>
<dbReference type="Proteomes" id="UP000625316">
    <property type="component" value="Unassembled WGS sequence"/>
</dbReference>
<gene>
    <name evidence="2" type="ORF">IQ266_11820</name>
</gene>
<accession>A0A928VLB6</accession>
<name>A0A928VLB6_9CYAN</name>
<dbReference type="InterPro" id="IPR050834">
    <property type="entry name" value="Glycosyltransf_2"/>
</dbReference>
<protein>
    <submittedName>
        <fullName evidence="2">Glycosyltransferase family 2 protein</fullName>
    </submittedName>
</protein>
<dbReference type="Pfam" id="PF00535">
    <property type="entry name" value="Glycos_transf_2"/>
    <property type="match status" value="1"/>
</dbReference>
<evidence type="ECO:0000313" key="3">
    <source>
        <dbReference type="Proteomes" id="UP000625316"/>
    </source>
</evidence>
<evidence type="ECO:0000259" key="1">
    <source>
        <dbReference type="Pfam" id="PF00535"/>
    </source>
</evidence>
<dbReference type="AlphaFoldDB" id="A0A928VLB6"/>
<feature type="domain" description="Glycosyltransferase 2-like" evidence="1">
    <location>
        <begin position="7"/>
        <end position="140"/>
    </location>
</feature>
<evidence type="ECO:0000313" key="2">
    <source>
        <dbReference type="EMBL" id="MBE9030420.1"/>
    </source>
</evidence>
<dbReference type="PANTHER" id="PTHR43685">
    <property type="entry name" value="GLYCOSYLTRANSFERASE"/>
    <property type="match status" value="1"/>
</dbReference>
<dbReference type="InterPro" id="IPR029044">
    <property type="entry name" value="Nucleotide-diphossugar_trans"/>
</dbReference>
<dbReference type="SUPFAM" id="SSF53448">
    <property type="entry name" value="Nucleotide-diphospho-sugar transferases"/>
    <property type="match status" value="1"/>
</dbReference>
<dbReference type="InterPro" id="IPR001173">
    <property type="entry name" value="Glyco_trans_2-like"/>
</dbReference>
<dbReference type="PANTHER" id="PTHR43685:SF11">
    <property type="entry name" value="GLYCOSYLTRANSFERASE TAGX-RELATED"/>
    <property type="match status" value="1"/>
</dbReference>
<dbReference type="Gene3D" id="3.90.550.10">
    <property type="entry name" value="Spore Coat Polysaccharide Biosynthesis Protein SpsA, Chain A"/>
    <property type="match status" value="1"/>
</dbReference>
<dbReference type="RefSeq" id="WP_264325244.1">
    <property type="nucleotide sequence ID" value="NZ_JADEXQ010000035.1"/>
</dbReference>
<reference evidence="2" key="1">
    <citation type="submission" date="2020-10" db="EMBL/GenBank/DDBJ databases">
        <authorList>
            <person name="Castelo-Branco R."/>
            <person name="Eusebio N."/>
            <person name="Adriana R."/>
            <person name="Vieira A."/>
            <person name="Brugerolle De Fraissinette N."/>
            <person name="Rezende De Castro R."/>
            <person name="Schneider M.P."/>
            <person name="Vasconcelos V."/>
            <person name="Leao P.N."/>
        </authorList>
    </citation>
    <scope>NUCLEOTIDE SEQUENCE</scope>
    <source>
        <strain evidence="2">LEGE 11480</strain>
    </source>
</reference>
<dbReference type="CDD" id="cd00761">
    <property type="entry name" value="Glyco_tranf_GTA_type"/>
    <property type="match status" value="1"/>
</dbReference>